<accession>A0A1L7I5V9</accession>
<protein>
    <submittedName>
        <fullName evidence="1">Uncharacterized protein</fullName>
    </submittedName>
</protein>
<dbReference type="SUPFAM" id="SSF48208">
    <property type="entry name" value="Six-hairpin glycosidases"/>
    <property type="match status" value="1"/>
</dbReference>
<gene>
    <name evidence="1" type="ORF">GRFL_2263</name>
</gene>
<dbReference type="AlphaFoldDB" id="A0A1L7I5V9"/>
<reference evidence="1 2" key="1">
    <citation type="submission" date="2016-07" db="EMBL/GenBank/DDBJ databases">
        <title>Multi-omics approach to identify versatile polysaccharide utilization systems of a marine flavobacterium Gramella flava.</title>
        <authorList>
            <person name="Tang K."/>
        </authorList>
    </citation>
    <scope>NUCLEOTIDE SEQUENCE [LARGE SCALE GENOMIC DNA]</scope>
    <source>
        <strain evidence="1 2">JLT2011</strain>
    </source>
</reference>
<dbReference type="PANTHER" id="PTHR43465">
    <property type="entry name" value="DUF1680 DOMAIN PROTEIN (AFU_ORTHOLOGUE AFUA_1G08910)"/>
    <property type="match status" value="1"/>
</dbReference>
<evidence type="ECO:0000313" key="1">
    <source>
        <dbReference type="EMBL" id="APU68987.1"/>
    </source>
</evidence>
<dbReference type="PANTHER" id="PTHR43465:SF2">
    <property type="entry name" value="DUF1680 DOMAIN PROTEIN (AFU_ORTHOLOGUE AFUA_1G08910)"/>
    <property type="match status" value="1"/>
</dbReference>
<dbReference type="InterPro" id="IPR012878">
    <property type="entry name" value="Beta-AFase-like_GH127_cat"/>
</dbReference>
<dbReference type="InterPro" id="IPR049174">
    <property type="entry name" value="Beta-AFase-like"/>
</dbReference>
<dbReference type="EMBL" id="CP016359">
    <property type="protein sequence ID" value="APU68987.1"/>
    <property type="molecule type" value="Genomic_DNA"/>
</dbReference>
<dbReference type="Gene3D" id="1.50.10.20">
    <property type="match status" value="1"/>
</dbReference>
<dbReference type="Pfam" id="PF20737">
    <property type="entry name" value="Glyco_hydro127C"/>
    <property type="match status" value="1"/>
</dbReference>
<dbReference type="RefSeq" id="WP_083644692.1">
    <property type="nucleotide sequence ID" value="NZ_AMRU01000009.1"/>
</dbReference>
<organism evidence="1 2">
    <name type="scientific">Christiangramia flava JLT2011</name>
    <dbReference type="NCBI Taxonomy" id="1229726"/>
    <lineage>
        <taxon>Bacteria</taxon>
        <taxon>Pseudomonadati</taxon>
        <taxon>Bacteroidota</taxon>
        <taxon>Flavobacteriia</taxon>
        <taxon>Flavobacteriales</taxon>
        <taxon>Flavobacteriaceae</taxon>
        <taxon>Christiangramia</taxon>
    </lineage>
</organism>
<dbReference type="KEGG" id="gfl:GRFL_2263"/>
<sequence length="662" mass="75314">MMKKKMVSLAGLVIAVFLLFSCKEERKEIKENDTDVLAYHLEPVDIRHVKLTDSFWLPIIERVQQKTIDYALNKVEEEGRLDNFLIAGGQMEGDVKGAMPFDDTDVYKIIEGASYSLISAPNDTLSTALDSLISIIQTGQEKDGYLTTWRTIDPAKPPASWVKVNEGKRWEYLAMSHELYNAGHLYEAAAAHYRATGKENFLNIALKNADLMVKTFGDQEGQIHAVPGHQIIETGLIKLYSITENKDYLKLARYFLDNRGNPDHHELFGEYSQDHEPVTQQDEVVGHAVRAVYMYAGMTDIAALQQDSAYYKAVTSLWENMVNKKMYITGGIGAKHEGEAFGENYELPNLTAYNETCAAIGDVYWNHRLHNITGEVKYFDVIERTLYNGLISGLSLDGQKFFYPNALESDGTYEFNQGACTRKDWFDCSCCPTNVIRFIPSIPGLIYSKSESAIYVDLYASNTADIEFQDQVIQISQKTAYPWNGMVEIAVEPQKPAEFELKLRVPGWARNEVLPGNLYQYSSKMEEMPEVMVNGKKMTAEIVDGYLVMDRKWEESTTIVLDFPMQVREVLADDKVEDDRGKVSLEYGPIVYAVEEVDNKDNFEQLQITPQTNFSVQFEKDLLQGVNTLKFDDFKAIPYYSWSNRGIGKMKVWLKNNSKDRT</sequence>
<dbReference type="STRING" id="1229726.GRFL_2263"/>
<proteinExistence type="predicted"/>
<dbReference type="OrthoDB" id="9757939at2"/>
<dbReference type="InterPro" id="IPR049049">
    <property type="entry name" value="Beta-AFase-like_GH127_C"/>
</dbReference>
<name>A0A1L7I5V9_9FLAO</name>
<dbReference type="InterPro" id="IPR049046">
    <property type="entry name" value="Beta-AFase-like_GH127_middle"/>
</dbReference>
<dbReference type="InterPro" id="IPR008928">
    <property type="entry name" value="6-hairpin_glycosidase_sf"/>
</dbReference>
<dbReference type="GO" id="GO:0005975">
    <property type="term" value="P:carbohydrate metabolic process"/>
    <property type="evidence" value="ECO:0007669"/>
    <property type="project" value="InterPro"/>
</dbReference>
<dbReference type="PROSITE" id="PS51257">
    <property type="entry name" value="PROKAR_LIPOPROTEIN"/>
    <property type="match status" value="1"/>
</dbReference>
<dbReference type="Proteomes" id="UP000186230">
    <property type="component" value="Chromosome"/>
</dbReference>
<keyword evidence="2" id="KW-1185">Reference proteome</keyword>
<dbReference type="Pfam" id="PF20736">
    <property type="entry name" value="Glyco_hydro127M"/>
    <property type="match status" value="1"/>
</dbReference>
<evidence type="ECO:0000313" key="2">
    <source>
        <dbReference type="Proteomes" id="UP000186230"/>
    </source>
</evidence>
<dbReference type="Pfam" id="PF07944">
    <property type="entry name" value="Beta-AFase-like_GH127_cat"/>
    <property type="match status" value="1"/>
</dbReference>